<dbReference type="SUPFAM" id="SSF56731">
    <property type="entry name" value="DNA primase core"/>
    <property type="match status" value="1"/>
</dbReference>
<dbReference type="InterPro" id="IPR036977">
    <property type="entry name" value="DNA_primase_Znf_CHC2"/>
</dbReference>
<keyword evidence="11 12" id="KW-0804">Transcription</keyword>
<keyword evidence="8 12" id="KW-0862">Zinc</keyword>
<dbReference type="Gene3D" id="3.90.580.10">
    <property type="entry name" value="Zinc finger, CHC2-type domain"/>
    <property type="match status" value="1"/>
</dbReference>
<protein>
    <recommendedName>
        <fullName evidence="12 13">DNA primase</fullName>
        <ecNumber evidence="12">2.7.7.101</ecNumber>
    </recommendedName>
</protein>
<keyword evidence="1 12" id="KW-0240">DNA-directed RNA polymerase</keyword>
<dbReference type="GO" id="GO:0000428">
    <property type="term" value="C:DNA-directed RNA polymerase complex"/>
    <property type="evidence" value="ECO:0007669"/>
    <property type="project" value="UniProtKB-KW"/>
</dbReference>
<dbReference type="HAMAP" id="MF_00974">
    <property type="entry name" value="DNA_primase_DnaG"/>
    <property type="match status" value="1"/>
</dbReference>
<dbReference type="Gene3D" id="1.10.860.10">
    <property type="entry name" value="DNAb Helicase, Chain A"/>
    <property type="match status" value="1"/>
</dbReference>
<reference evidence="16 17" key="1">
    <citation type="submission" date="2017-09" db="EMBL/GenBank/DDBJ databases">
        <title>Depth-based differentiation of microbial function through sediment-hosted aquifers and enrichment of novel symbionts in the deep terrestrial subsurface.</title>
        <authorList>
            <person name="Probst A.J."/>
            <person name="Ladd B."/>
            <person name="Jarett J.K."/>
            <person name="Geller-Mcgrath D.E."/>
            <person name="Sieber C.M."/>
            <person name="Emerson J.B."/>
            <person name="Anantharaman K."/>
            <person name="Thomas B.C."/>
            <person name="Malmstrom R."/>
            <person name="Stieglmeier M."/>
            <person name="Klingl A."/>
            <person name="Woyke T."/>
            <person name="Ryan C.M."/>
            <person name="Banfield J.F."/>
        </authorList>
    </citation>
    <scope>NUCLEOTIDE SEQUENCE [LARGE SCALE GENOMIC DNA]</scope>
    <source>
        <strain evidence="16">CG12_big_fil_rev_8_21_14_0_65_43_15</strain>
    </source>
</reference>
<dbReference type="Pfam" id="PF01807">
    <property type="entry name" value="Zn_ribbon_DnaG"/>
    <property type="match status" value="1"/>
</dbReference>
<dbReference type="InterPro" id="IPR013264">
    <property type="entry name" value="DNAG_N"/>
</dbReference>
<keyword evidence="10 12" id="KW-0238">DNA-binding</keyword>
<evidence type="ECO:0000256" key="14">
    <source>
        <dbReference type="PIRSR" id="PIRSR002811-1"/>
    </source>
</evidence>
<comment type="catalytic activity">
    <reaction evidence="12">
        <text>ssDNA + n NTP = ssDNA/pppN(pN)n-1 hybrid + (n-1) diphosphate.</text>
        <dbReference type="EC" id="2.7.7.101"/>
    </reaction>
</comment>
<evidence type="ECO:0000256" key="3">
    <source>
        <dbReference type="ARBA" id="ARBA00022679"/>
    </source>
</evidence>
<dbReference type="PANTHER" id="PTHR30313:SF2">
    <property type="entry name" value="DNA PRIMASE"/>
    <property type="match status" value="1"/>
</dbReference>
<dbReference type="InterPro" id="IPR002694">
    <property type="entry name" value="Znf_CHC2"/>
</dbReference>
<dbReference type="FunFam" id="3.40.1360.10:FF:000002">
    <property type="entry name" value="DNA primase"/>
    <property type="match status" value="1"/>
</dbReference>
<evidence type="ECO:0000256" key="13">
    <source>
        <dbReference type="PIRNR" id="PIRNR002811"/>
    </source>
</evidence>
<keyword evidence="3 12" id="KW-0808">Transferase</keyword>
<comment type="similarity">
    <text evidence="12 13">Belongs to the DnaG primase family.</text>
</comment>
<dbReference type="InterPro" id="IPR030846">
    <property type="entry name" value="DnaG_bac"/>
</dbReference>
<evidence type="ECO:0000256" key="11">
    <source>
        <dbReference type="ARBA" id="ARBA00023163"/>
    </source>
</evidence>
<organism evidence="16 17">
    <name type="scientific">Candidatus Taenaricola geysiri</name>
    <dbReference type="NCBI Taxonomy" id="1974752"/>
    <lineage>
        <taxon>Bacteria</taxon>
        <taxon>Pseudomonadati</taxon>
        <taxon>Candidatus Omnitrophota</taxon>
        <taxon>Candidatus Taenaricola</taxon>
    </lineage>
</organism>
<dbReference type="GO" id="GO:0003677">
    <property type="term" value="F:DNA binding"/>
    <property type="evidence" value="ECO:0007669"/>
    <property type="project" value="UniProtKB-KW"/>
</dbReference>
<dbReference type="InterPro" id="IPR037068">
    <property type="entry name" value="DNA_primase_core_N_sf"/>
</dbReference>
<feature type="zinc finger region" description="CHC2-type" evidence="12 14">
    <location>
        <begin position="37"/>
        <end position="61"/>
    </location>
</feature>
<sequence length="591" mass="66395">MIPDEIINQILDRTDIVEIISGYIPLKRAGRNFRANCPFHHEKTPSFMVSPDKQIFHCFGCAAGGNVFAFVMKYERLEFPEAVELIAAKAGIEIPRTQAANPGARSEAAKIHSANEAATHFYHYTLLKTDSANDAVSYLKKRGIKEETIKKLKLGYAPQGWDAFLNFAGKKGFDPGFLQRAGLTVTGKDGNSYDRFRHRVIFPIHDNKGKIVGFGARVLDEAFPKYVNSPQTPVYNKGNNLYGLNWTAQHIREKDSVIIVEGYMDFLMPFQAGVDNIVASLGTALTVEQVKLLKRFTKNIVMVFDPDTAGESASLRGLDIAVSESFNVKVAALPQGFDPDRMVREQGVEKFKECIDKSIDFFDYKYNVLKSKHKGSDINSKAKIAGEMLLTIAKVPNAVSRSEYVKKLAQYMDIDPQALWAEIKKIKPGQDTSTGVSLEISDSTPSSGVCINVAEKMLLGFALEDFSFIEQIRKHLNVRHSENDEFNILLGVVCDFWDQHKNINIGKLVNSIKDQRRCRIILDAYASTQEVTDKDKCFKDCIKNIKQTDLKFRLKALQAEIARAHDLKTDEESLNKLLSEYNGLIRQKTEV</sequence>
<evidence type="ECO:0000256" key="10">
    <source>
        <dbReference type="ARBA" id="ARBA00023125"/>
    </source>
</evidence>
<dbReference type="InterPro" id="IPR050219">
    <property type="entry name" value="DnaG_primase"/>
</dbReference>
<dbReference type="SMART" id="SM00400">
    <property type="entry name" value="ZnF_CHCC"/>
    <property type="match status" value="1"/>
</dbReference>
<dbReference type="FunFam" id="3.90.980.10:FF:000001">
    <property type="entry name" value="DNA primase"/>
    <property type="match status" value="1"/>
</dbReference>
<evidence type="ECO:0000256" key="12">
    <source>
        <dbReference type="HAMAP-Rule" id="MF_00974"/>
    </source>
</evidence>
<evidence type="ECO:0000256" key="1">
    <source>
        <dbReference type="ARBA" id="ARBA00022478"/>
    </source>
</evidence>
<dbReference type="PROSITE" id="PS50880">
    <property type="entry name" value="TOPRIM"/>
    <property type="match status" value="1"/>
</dbReference>
<dbReference type="SMART" id="SM00493">
    <property type="entry name" value="TOPRIM"/>
    <property type="match status" value="1"/>
</dbReference>
<dbReference type="Gene3D" id="3.40.1360.10">
    <property type="match status" value="1"/>
</dbReference>
<dbReference type="InterPro" id="IPR016136">
    <property type="entry name" value="DNA_helicase_N/primase_C"/>
</dbReference>
<dbReference type="PANTHER" id="PTHR30313">
    <property type="entry name" value="DNA PRIMASE"/>
    <property type="match status" value="1"/>
</dbReference>
<dbReference type="GO" id="GO:0008270">
    <property type="term" value="F:zinc ion binding"/>
    <property type="evidence" value="ECO:0007669"/>
    <property type="project" value="UniProtKB-UniRule"/>
</dbReference>
<proteinExistence type="inferred from homology"/>
<evidence type="ECO:0000256" key="9">
    <source>
        <dbReference type="ARBA" id="ARBA00022842"/>
    </source>
</evidence>
<dbReference type="EMBL" id="PFGP01000083">
    <property type="protein sequence ID" value="PIW66392.1"/>
    <property type="molecule type" value="Genomic_DNA"/>
</dbReference>
<name>A0A2J0LEW6_9BACT</name>
<evidence type="ECO:0000256" key="8">
    <source>
        <dbReference type="ARBA" id="ARBA00022833"/>
    </source>
</evidence>
<accession>A0A2J0LEW6</accession>
<evidence type="ECO:0000256" key="6">
    <source>
        <dbReference type="ARBA" id="ARBA00022723"/>
    </source>
</evidence>
<dbReference type="InterPro" id="IPR006295">
    <property type="entry name" value="DNA_primase_DnaG"/>
</dbReference>
<comment type="subunit">
    <text evidence="12">Monomer. Interacts with DnaB.</text>
</comment>
<comment type="cofactor">
    <cofactor evidence="12 13 14">
        <name>Zn(2+)</name>
        <dbReference type="ChEBI" id="CHEBI:29105"/>
    </cofactor>
    <text evidence="12 13 14">Binds 1 zinc ion per monomer.</text>
</comment>
<dbReference type="NCBIfam" id="TIGR01391">
    <property type="entry name" value="dnaG"/>
    <property type="match status" value="1"/>
</dbReference>
<evidence type="ECO:0000256" key="4">
    <source>
        <dbReference type="ARBA" id="ARBA00022695"/>
    </source>
</evidence>
<dbReference type="InterPro" id="IPR006171">
    <property type="entry name" value="TOPRIM_dom"/>
</dbReference>
<dbReference type="GO" id="GO:1990077">
    <property type="term" value="C:primosome complex"/>
    <property type="evidence" value="ECO:0007669"/>
    <property type="project" value="UniProtKB-KW"/>
</dbReference>
<dbReference type="EC" id="2.7.7.101" evidence="12"/>
<comment type="domain">
    <text evidence="12">Contains an N-terminal zinc-binding domain, a central core domain that contains the primase activity, and a C-terminal DnaB-binding domain.</text>
</comment>
<dbReference type="Proteomes" id="UP000231267">
    <property type="component" value="Unassembled WGS sequence"/>
</dbReference>
<dbReference type="FunFam" id="3.90.580.10:FF:000001">
    <property type="entry name" value="DNA primase"/>
    <property type="match status" value="1"/>
</dbReference>
<evidence type="ECO:0000259" key="15">
    <source>
        <dbReference type="PROSITE" id="PS50880"/>
    </source>
</evidence>
<dbReference type="Gene3D" id="3.90.980.10">
    <property type="entry name" value="DNA primase, catalytic core, N-terminal domain"/>
    <property type="match status" value="1"/>
</dbReference>
<dbReference type="PIRSF" id="PIRSF002811">
    <property type="entry name" value="DnaG"/>
    <property type="match status" value="1"/>
</dbReference>
<dbReference type="InterPro" id="IPR019475">
    <property type="entry name" value="DNA_primase_DnaB-bd"/>
</dbReference>
<keyword evidence="4 12" id="KW-0548">Nucleotidyltransferase</keyword>
<dbReference type="InterPro" id="IPR034151">
    <property type="entry name" value="TOPRIM_DnaG_bac"/>
</dbReference>
<evidence type="ECO:0000256" key="7">
    <source>
        <dbReference type="ARBA" id="ARBA00022771"/>
    </source>
</evidence>
<dbReference type="CDD" id="cd03364">
    <property type="entry name" value="TOPRIM_DnaG_primases"/>
    <property type="match status" value="1"/>
</dbReference>
<dbReference type="GO" id="GO:0006269">
    <property type="term" value="P:DNA replication, synthesis of primer"/>
    <property type="evidence" value="ECO:0007669"/>
    <property type="project" value="UniProtKB-UniRule"/>
</dbReference>
<keyword evidence="9" id="KW-0460">Magnesium</keyword>
<keyword evidence="5 12" id="KW-0235">DNA replication</keyword>
<evidence type="ECO:0000313" key="17">
    <source>
        <dbReference type="Proteomes" id="UP000231267"/>
    </source>
</evidence>
<evidence type="ECO:0000256" key="5">
    <source>
        <dbReference type="ARBA" id="ARBA00022705"/>
    </source>
</evidence>
<keyword evidence="6 12" id="KW-0479">Metal-binding</keyword>
<gene>
    <name evidence="12" type="primary">dnaG</name>
    <name evidence="16" type="ORF">COW11_03545</name>
</gene>
<evidence type="ECO:0000256" key="2">
    <source>
        <dbReference type="ARBA" id="ARBA00022515"/>
    </source>
</evidence>
<keyword evidence="2 12" id="KW-0639">Primosome</keyword>
<dbReference type="GO" id="GO:0003899">
    <property type="term" value="F:DNA-directed RNA polymerase activity"/>
    <property type="evidence" value="ECO:0007669"/>
    <property type="project" value="UniProtKB-UniRule"/>
</dbReference>
<evidence type="ECO:0000313" key="16">
    <source>
        <dbReference type="EMBL" id="PIW66392.1"/>
    </source>
</evidence>
<comment type="caution">
    <text evidence="16">The sequence shown here is derived from an EMBL/GenBank/DDBJ whole genome shotgun (WGS) entry which is preliminary data.</text>
</comment>
<dbReference type="GO" id="GO:0005737">
    <property type="term" value="C:cytoplasm"/>
    <property type="evidence" value="ECO:0007669"/>
    <property type="project" value="TreeGrafter"/>
</dbReference>
<dbReference type="Pfam" id="PF10410">
    <property type="entry name" value="DnaB_bind"/>
    <property type="match status" value="1"/>
</dbReference>
<comment type="function">
    <text evidence="12 13">RNA polymerase that catalyzes the synthesis of short RNA molecules used as primers for DNA polymerase during DNA replication.</text>
</comment>
<keyword evidence="7 12" id="KW-0863">Zinc-finger</keyword>
<feature type="domain" description="Toprim" evidence="15">
    <location>
        <begin position="255"/>
        <end position="338"/>
    </location>
</feature>
<dbReference type="AlphaFoldDB" id="A0A2J0LEW6"/>
<dbReference type="Pfam" id="PF08275">
    <property type="entry name" value="DNAG_N"/>
    <property type="match status" value="1"/>
</dbReference>
<dbReference type="SUPFAM" id="SSF57783">
    <property type="entry name" value="Zinc beta-ribbon"/>
    <property type="match status" value="1"/>
</dbReference>
<dbReference type="Pfam" id="PF13155">
    <property type="entry name" value="Toprim_2"/>
    <property type="match status" value="1"/>
</dbReference>